<dbReference type="Pfam" id="PF02625">
    <property type="entry name" value="XdhC_CoxI"/>
    <property type="match status" value="1"/>
</dbReference>
<evidence type="ECO:0000313" key="3">
    <source>
        <dbReference type="EMBL" id="MBJ7602702.1"/>
    </source>
</evidence>
<dbReference type="PANTHER" id="PTHR30388">
    <property type="entry name" value="ALDEHYDE OXIDOREDUCTASE MOLYBDENUM COFACTOR ASSEMBLY PROTEIN"/>
    <property type="match status" value="1"/>
</dbReference>
<dbReference type="AlphaFoldDB" id="A0A934KFI8"/>
<evidence type="ECO:0000313" key="4">
    <source>
        <dbReference type="Proteomes" id="UP000620075"/>
    </source>
</evidence>
<dbReference type="PANTHER" id="PTHR30388:SF4">
    <property type="entry name" value="MOLYBDENUM COFACTOR INSERTION CHAPERONE PAOD"/>
    <property type="match status" value="1"/>
</dbReference>
<sequence>MREIAAEYSAWRQDGERLALATVVSTWGSSPRPLGSRLLVSGSGRMAGSVSNGCIEGAVFEELRNTLKNGEARLVDFGVADDLAFEVGLACGGHIQLFLQKATEQHDRAVELVVAERPFTLRTDLTSGALEFLPGPPASELPRRDGDRFEEPFGRPPHLVIIGAIHIAVPLHRLARVMGYRVTVVDARSKFATEERFPEADEMIIAWPDDALKGMEVDRSTAVVILTHDPKFDLPALRSLLKTDAGYLGAIGSRKTSQNRLEQLRSEGFTEEQLARIHGPIGLDLGGRGAEETALAILAELTADRFGGAAARPS</sequence>
<feature type="domain" description="XdhC- CoxI" evidence="1">
    <location>
        <begin position="11"/>
        <end position="78"/>
    </location>
</feature>
<feature type="domain" description="XdhC Rossmann" evidence="2">
    <location>
        <begin position="159"/>
        <end position="301"/>
    </location>
</feature>
<dbReference type="InterPro" id="IPR052698">
    <property type="entry name" value="MoCofactor_Util/Proc"/>
</dbReference>
<evidence type="ECO:0000259" key="1">
    <source>
        <dbReference type="Pfam" id="PF02625"/>
    </source>
</evidence>
<gene>
    <name evidence="3" type="ORF">JF888_05845</name>
</gene>
<dbReference type="Gene3D" id="3.40.50.720">
    <property type="entry name" value="NAD(P)-binding Rossmann-like Domain"/>
    <property type="match status" value="1"/>
</dbReference>
<dbReference type="EMBL" id="JAEKNQ010000022">
    <property type="protein sequence ID" value="MBJ7602702.1"/>
    <property type="molecule type" value="Genomic_DNA"/>
</dbReference>
<accession>A0A934KFI8</accession>
<comment type="caution">
    <text evidence="3">The sequence shown here is derived from an EMBL/GenBank/DDBJ whole genome shotgun (WGS) entry which is preliminary data.</text>
</comment>
<dbReference type="RefSeq" id="WP_338177493.1">
    <property type="nucleotide sequence ID" value="NZ_JAEKNQ010000022.1"/>
</dbReference>
<protein>
    <submittedName>
        <fullName evidence="3">XdhC family protein</fullName>
    </submittedName>
</protein>
<organism evidence="3 4">
    <name type="scientific">Candidatus Dormiibacter inghamiae</name>
    <dbReference type="NCBI Taxonomy" id="3127013"/>
    <lineage>
        <taxon>Bacteria</taxon>
        <taxon>Bacillati</taxon>
        <taxon>Candidatus Dormiibacterota</taxon>
        <taxon>Candidatus Dormibacteria</taxon>
        <taxon>Candidatus Dormibacterales</taxon>
        <taxon>Candidatus Dormibacteraceae</taxon>
        <taxon>Candidatus Dormiibacter</taxon>
    </lineage>
</organism>
<dbReference type="InterPro" id="IPR003777">
    <property type="entry name" value="XdhC_CoxI"/>
</dbReference>
<evidence type="ECO:0000259" key="2">
    <source>
        <dbReference type="Pfam" id="PF13478"/>
    </source>
</evidence>
<proteinExistence type="predicted"/>
<name>A0A934KFI8_9BACT</name>
<dbReference type="Proteomes" id="UP000620075">
    <property type="component" value="Unassembled WGS sequence"/>
</dbReference>
<dbReference type="InterPro" id="IPR027051">
    <property type="entry name" value="XdhC_Rossmann_dom"/>
</dbReference>
<dbReference type="Pfam" id="PF13478">
    <property type="entry name" value="XdhC_C"/>
    <property type="match status" value="1"/>
</dbReference>
<reference evidence="3 4" key="1">
    <citation type="submission" date="2020-10" db="EMBL/GenBank/DDBJ databases">
        <title>Ca. Dormibacterota MAGs.</title>
        <authorList>
            <person name="Montgomery K."/>
        </authorList>
    </citation>
    <scope>NUCLEOTIDE SEQUENCE [LARGE SCALE GENOMIC DNA]</scope>
    <source>
        <strain evidence="3">SC8811_S16_3</strain>
    </source>
</reference>